<reference evidence="2 3" key="1">
    <citation type="submission" date="2019-04" db="EMBL/GenBank/DDBJ databases">
        <title>Rhodococcus oryzae sp. nov., a novel actinomycete isolated from rhizosphere soil of rice (Oryza sativa L.).</title>
        <authorList>
            <person name="Li C."/>
        </authorList>
    </citation>
    <scope>NUCLEOTIDE SEQUENCE [LARGE SCALE GENOMIC DNA]</scope>
    <source>
        <strain evidence="2 3">NEAU-CX67</strain>
    </source>
</reference>
<dbReference type="InterPro" id="IPR032710">
    <property type="entry name" value="NTF2-like_dom_sf"/>
</dbReference>
<dbReference type="SUPFAM" id="SSF54427">
    <property type="entry name" value="NTF2-like"/>
    <property type="match status" value="1"/>
</dbReference>
<feature type="domain" description="DUF4440" evidence="1">
    <location>
        <begin position="15"/>
        <end position="123"/>
    </location>
</feature>
<evidence type="ECO:0000313" key="3">
    <source>
        <dbReference type="Proteomes" id="UP000305109"/>
    </source>
</evidence>
<dbReference type="Pfam" id="PF14534">
    <property type="entry name" value="DUF4440"/>
    <property type="match status" value="1"/>
</dbReference>
<dbReference type="RefSeq" id="WP_136908023.1">
    <property type="nucleotide sequence ID" value="NZ_SUMD01000002.1"/>
</dbReference>
<evidence type="ECO:0000259" key="1">
    <source>
        <dbReference type="Pfam" id="PF14534"/>
    </source>
</evidence>
<sequence>MSTDSPALTAIRRVVADAVEFQNDVDRFIPLHTPEVTIVNFGGRRVSGRDALTEAMRQALASPLADVTTTVDIEDIRFLRDDVAIVACIKRVFDGRDAAATALPATTGQLTYVMVENGDRWRIASAQTTPTTT</sequence>
<keyword evidence="3" id="KW-1185">Reference proteome</keyword>
<dbReference type="InterPro" id="IPR011944">
    <property type="entry name" value="Steroid_delta5-4_isomerase"/>
</dbReference>
<gene>
    <name evidence="2" type="ORF">FCG67_06140</name>
</gene>
<name>A0ABY2RPS1_9NOCA</name>
<dbReference type="InterPro" id="IPR027843">
    <property type="entry name" value="DUF4440"/>
</dbReference>
<accession>A0ABY2RPS1</accession>
<protein>
    <submittedName>
        <fullName evidence="2">SgcJ/EcaC family oxidoreductase</fullName>
    </submittedName>
</protein>
<organism evidence="2 3">
    <name type="scientific">Rhodococcus oryzae</name>
    <dbReference type="NCBI Taxonomy" id="2571143"/>
    <lineage>
        <taxon>Bacteria</taxon>
        <taxon>Bacillati</taxon>
        <taxon>Actinomycetota</taxon>
        <taxon>Actinomycetes</taxon>
        <taxon>Mycobacteriales</taxon>
        <taxon>Nocardiaceae</taxon>
        <taxon>Rhodococcus</taxon>
    </lineage>
</organism>
<dbReference type="Proteomes" id="UP000305109">
    <property type="component" value="Unassembled WGS sequence"/>
</dbReference>
<comment type="caution">
    <text evidence="2">The sequence shown here is derived from an EMBL/GenBank/DDBJ whole genome shotgun (WGS) entry which is preliminary data.</text>
</comment>
<dbReference type="Gene3D" id="3.10.450.50">
    <property type="match status" value="1"/>
</dbReference>
<dbReference type="EMBL" id="SUMD01000002">
    <property type="protein sequence ID" value="TJZ80421.1"/>
    <property type="molecule type" value="Genomic_DNA"/>
</dbReference>
<proteinExistence type="predicted"/>
<evidence type="ECO:0000313" key="2">
    <source>
        <dbReference type="EMBL" id="TJZ80421.1"/>
    </source>
</evidence>
<dbReference type="NCBIfam" id="TIGR02246">
    <property type="entry name" value="SgcJ/EcaC family oxidoreductase"/>
    <property type="match status" value="1"/>
</dbReference>